<organism evidence="2 3">
    <name type="scientific">Dyadobacter frigoris</name>
    <dbReference type="NCBI Taxonomy" id="2576211"/>
    <lineage>
        <taxon>Bacteria</taxon>
        <taxon>Pseudomonadati</taxon>
        <taxon>Bacteroidota</taxon>
        <taxon>Cytophagia</taxon>
        <taxon>Cytophagales</taxon>
        <taxon>Spirosomataceae</taxon>
        <taxon>Dyadobacter</taxon>
    </lineage>
</organism>
<keyword evidence="3" id="KW-1185">Reference proteome</keyword>
<feature type="domain" description="DinB-like" evidence="1">
    <location>
        <begin position="10"/>
        <end position="140"/>
    </location>
</feature>
<dbReference type="Pfam" id="PF12867">
    <property type="entry name" value="DinB_2"/>
    <property type="match status" value="1"/>
</dbReference>
<proteinExistence type="predicted"/>
<dbReference type="RefSeq" id="WP_137339086.1">
    <property type="nucleotide sequence ID" value="NZ_BSQH01000011.1"/>
</dbReference>
<dbReference type="SUPFAM" id="SSF109854">
    <property type="entry name" value="DinB/YfiT-like putative metalloenzymes"/>
    <property type="match status" value="1"/>
</dbReference>
<gene>
    <name evidence="2" type="ORF">FDK13_06050</name>
</gene>
<sequence length="157" mass="18227">MEKIAPYILRNRRYILSVVRNLTTEQINDVPRGFNNSIIWNIGHMTAVQLEMYYLMTGNALKVEEKYHVNFRIGTHPFWVEEAEIAVVKHLYLQAVGQLDEDYRAGLFKNYDALASPHPNASALSDITTHFLFHEGLHFNNIMSLRRIILMGEVPIR</sequence>
<evidence type="ECO:0000313" key="3">
    <source>
        <dbReference type="Proteomes" id="UP000304900"/>
    </source>
</evidence>
<dbReference type="EMBL" id="SZVO01000002">
    <property type="protein sequence ID" value="TKT93410.1"/>
    <property type="molecule type" value="Genomic_DNA"/>
</dbReference>
<dbReference type="AlphaFoldDB" id="A0A4U6D7J3"/>
<protein>
    <submittedName>
        <fullName evidence="2">DinB family protein</fullName>
    </submittedName>
</protein>
<accession>A0A4U6D7J3</accession>
<dbReference type="Gene3D" id="1.20.120.450">
    <property type="entry name" value="dinb family like domain"/>
    <property type="match status" value="1"/>
</dbReference>
<dbReference type="InterPro" id="IPR034660">
    <property type="entry name" value="DinB/YfiT-like"/>
</dbReference>
<reference evidence="2 3" key="1">
    <citation type="submission" date="2019-05" db="EMBL/GenBank/DDBJ databases">
        <title>Dyadobacter AR-3-8 sp. nov., isolated from arctic soil.</title>
        <authorList>
            <person name="Chaudhary D.K."/>
        </authorList>
    </citation>
    <scope>NUCLEOTIDE SEQUENCE [LARGE SCALE GENOMIC DNA]</scope>
    <source>
        <strain evidence="2 3">AR-3-8</strain>
    </source>
</reference>
<dbReference type="InterPro" id="IPR024775">
    <property type="entry name" value="DinB-like"/>
</dbReference>
<name>A0A4U6D7J3_9BACT</name>
<comment type="caution">
    <text evidence="2">The sequence shown here is derived from an EMBL/GenBank/DDBJ whole genome shotgun (WGS) entry which is preliminary data.</text>
</comment>
<dbReference type="OrthoDB" id="4295522at2"/>
<evidence type="ECO:0000313" key="2">
    <source>
        <dbReference type="EMBL" id="TKT93410.1"/>
    </source>
</evidence>
<dbReference type="Proteomes" id="UP000304900">
    <property type="component" value="Unassembled WGS sequence"/>
</dbReference>
<evidence type="ECO:0000259" key="1">
    <source>
        <dbReference type="Pfam" id="PF12867"/>
    </source>
</evidence>